<organism evidence="4 5">
    <name type="scientific">Polymorphospora lycopeni</name>
    <dbReference type="NCBI Taxonomy" id="3140240"/>
    <lineage>
        <taxon>Bacteria</taxon>
        <taxon>Bacillati</taxon>
        <taxon>Actinomycetota</taxon>
        <taxon>Actinomycetes</taxon>
        <taxon>Micromonosporales</taxon>
        <taxon>Micromonosporaceae</taxon>
        <taxon>Polymorphospora</taxon>
    </lineage>
</organism>
<dbReference type="SMART" id="SM00560">
    <property type="entry name" value="LamGL"/>
    <property type="match status" value="3"/>
</dbReference>
<feature type="domain" description="LamG-like jellyroll fold" evidence="3">
    <location>
        <begin position="322"/>
        <end position="451"/>
    </location>
</feature>
<evidence type="ECO:0000259" key="3">
    <source>
        <dbReference type="SMART" id="SM00560"/>
    </source>
</evidence>
<proteinExistence type="predicted"/>
<dbReference type="Pfam" id="PF13385">
    <property type="entry name" value="Laminin_G_3"/>
    <property type="match status" value="3"/>
</dbReference>
<feature type="domain" description="LamG-like jellyroll fold" evidence="3">
    <location>
        <begin position="1491"/>
        <end position="1639"/>
    </location>
</feature>
<keyword evidence="5" id="KW-1185">Reference proteome</keyword>
<dbReference type="SUPFAM" id="SSF49899">
    <property type="entry name" value="Concanavalin A-like lectins/glucanases"/>
    <property type="match status" value="5"/>
</dbReference>
<dbReference type="InterPro" id="IPR006558">
    <property type="entry name" value="LamG-like"/>
</dbReference>
<dbReference type="RefSeq" id="WP_375736732.1">
    <property type="nucleotide sequence ID" value="NZ_JBCGDC010000166.1"/>
</dbReference>
<dbReference type="InterPro" id="IPR001791">
    <property type="entry name" value="Laminin_G"/>
</dbReference>
<accession>A0ABV5D0I4</accession>
<feature type="domain" description="LamG-like jellyroll fold" evidence="3">
    <location>
        <begin position="1252"/>
        <end position="1382"/>
    </location>
</feature>
<keyword evidence="1" id="KW-0732">Signal</keyword>
<keyword evidence="2" id="KW-1015">Disulfide bond</keyword>
<dbReference type="InterPro" id="IPR013320">
    <property type="entry name" value="ConA-like_dom_sf"/>
</dbReference>
<reference evidence="4 5" key="1">
    <citation type="submission" date="2024-04" db="EMBL/GenBank/DDBJ databases">
        <title>Polymorphospora sp. isolated from Baiyangdian Lake in Xiong'an New Area.</title>
        <authorList>
            <person name="Zhang X."/>
            <person name="Liu J."/>
        </authorList>
    </citation>
    <scope>NUCLEOTIDE SEQUENCE [LARGE SCALE GENOMIC DNA]</scope>
    <source>
        <strain evidence="4 5">2-325</strain>
    </source>
</reference>
<gene>
    <name evidence="4" type="ORF">AAFH96_32415</name>
</gene>
<evidence type="ECO:0000256" key="2">
    <source>
        <dbReference type="ARBA" id="ARBA00023157"/>
    </source>
</evidence>
<dbReference type="CDD" id="cd00110">
    <property type="entry name" value="LamG"/>
    <property type="match status" value="1"/>
</dbReference>
<evidence type="ECO:0000313" key="4">
    <source>
        <dbReference type="EMBL" id="MFB6397761.1"/>
    </source>
</evidence>
<dbReference type="EMBL" id="JBCGDC010000166">
    <property type="protein sequence ID" value="MFB6397761.1"/>
    <property type="molecule type" value="Genomic_DNA"/>
</dbReference>
<evidence type="ECO:0000313" key="5">
    <source>
        <dbReference type="Proteomes" id="UP001582793"/>
    </source>
</evidence>
<dbReference type="Gene3D" id="2.60.120.200">
    <property type="match status" value="4"/>
</dbReference>
<protein>
    <submittedName>
        <fullName evidence="4">LamG-like jellyroll fold domain-containing protein</fullName>
    </submittedName>
</protein>
<sequence length="2496" mass="269104">MSEKSLVKVYSARDYLHTTMLRHQGVTVAFAMDKDRRIHYSVLNFDPGAGRGELDAAYWHDDPAELRFPSEITQVGYAMAGATRLPTVRRGGRVEASAKDVLAAKEIDPFLSSTARLTAAAPFRVVSDGTHLVVFRQSIDAGHADAVWKLTKGGSSAAADGDFVKPNGAKVPLVDSTLLCDRFVLVGTELKPVMEVRYQRSGHRTWPASAKDTPGTKDMQGRPFYEPTQELTFVRDLTGGAFSVLLLPTEVQGSRRWQIFAVNSRTKRIDSFNVAQASSGLFDTQGARHRPTSGSAGTALQFDGTGSYVDLGNPAALQLAGKTYTLEAWINPAAHNGTILAKFDQGVQGDFIFAVEAAGHLALSQLGSPSTVQSTRPVAIGRYTHVAAVVEAGQVRLYLDGEPAGEGSLGATPGLATKVLIGAQLRNGQPGDFFSGEIDEIRIWSRARSKKELADERGRRLVGDEPGLLAYYRFDEGNGTKLHDQTGNGRDGALVGGPAWVTSKAPVDEHSGLHRSSFAFTGRDVVSGPAATLYSQQENIAPPSGPRSLVKRQARVLLAVATADSAPGGTAARPHVATLDLAVGRDGRLAQAPDQITLPVLNQPQSAADPDRISALEQLIAALKNQIKADEALVANPGTDPATVAGWDRDLVTARAEFARLEAERDLPTSWVHRIQNLQENLYVKWSTKPSSVDNRVHSTKDQSDPRTLWKLTHVNSMYGSGSYYNIRAFIPSSMAPDADGEQNVPAMLSRGPTGYVRLIAAGEAPATGTVMFDPQGISGSGTGRILAPVDNGARHLLVAFRKLTGTDYDRYGGTYALVEQTPGANADQFRWEKVKPLPEFEADLNAARLRRDDLVTKLDRERTRQALITEAEGRLRAARVELAAKEGELSRLTGGLAGTGTVSLAMPHLHTDRAGLSVTGALLGFGWTLDTPFLLDSTIGQVSLYFRGGDGQFFATYYDTEVSRAEKRLAVGTRRVRFVSRDPLIDLAGTTIEVSDGQLAQLCTVTIRNSSSSETFNSVPRQVERFADVLNGRGMAEPWHLGKVAEIRDAGKTVRLTEPLTTRVPAGAIITVAGTAVLVRLDAQRGTDTLTVVGGAGTATPGEPVTGMLYHYDLATSSRPGAWLTAGSQVVRVETDETTGNVPNGSATDLVAGRGSQWHGAIPGRAFRFDAKTHRLVLPDDRLAQVGTAGNVTVEAWVLPDALPGPGRVLNAHTQSGRYLLGLDPAPLKSALALNGVNDKVDCGPVGLVGTDFTIEFWAKRERAGRDDFVVSHGSTTQTVNSALHVGFRTDNTFTLAFWGNDLNTTATYDDLEWHHWAAVFNRATNEQLLYRDGAEVGRRSVTTPYAGVGDLRLGFSPANGSWANVRLDEVRVWGRVRTLSELVVERGHRLTGREPGLLGYWSFTGANTTDLSGNGHDGAVTGTPAVTESPLPGYQITAGKGDTLVRSRDAFPCREWAHLAATMEQSWAVSLDGRGHLDAGSDGALDVTGELTVEVFVMLDRLGWAHGLVGYGVPDDGAGGCAPYHLWVRPDGKLEFRFEEPGHKSFTYVSTTALRAATFHRVAVVRKASPPSEPDRWHDISFFIDGAPAGTHRYRGEGPKGSAGPLEFGRVRVGSLTLPLRGVLAEVRLWRVARAPDQVCRPVGPRERGLVGWWRMEENAGNVAGDATGSHPARLRGAGWTKNPDPQGSPIRLYRNGTPVLTTPVTMAANQMLVYYGYNTYQFALGGASVNNNPIHPYSGVLEEVRVWRGVRTQEQILDNAFGRIKGDLADLIACYPFDADSTSAGASEVHDAGPAGNHLLLPANQRPQVVLSTAPVSTDAAIVRPAPASVRTRFHALTDSTPSASEYADAQVDARGVPNGVMKRCYSYLRGRAWYLVTGYKVGSLVSEWVGQAQYDPQIVGYIEGAPPVPAENLTNPSTDRAPGQFNNASTVEFKQADEVSRSHGTDTENSRTAGFAATRSLGAEADINTVIAPLGAGITVPIDVAATLERKTSYDFTNTSSRQSEVSRGETTTRRLKVGLRGRWEDPGQVVNAATGPRYLPANTGFAVVRSSTADIFALRLSQTGALVSYHVTPSPDIPEDWNIISFPINPRYTKQGTLDGAVGATAHGKVLDPDYPQARDHGEYSYFKPRETYALIRRIQHERQQLRSFFEALSTEPPDFKPMLGQAALHTLKQVGTEAAGFVAGALVPGLGAIGGIAAMLGTGGHGMINPTLGELSLPGAKALVDGFSRRNLVNTYVWTAEGGFFAETTETTDAVTEATAGSFQVTKSENTGMSLSASTMGVSVGLGLDLSGGIGYTSTRSKKRESKTTFSLDVTCEPGSDLQRYKDGKPVLGGDGKPELLPGKVDAYRFVTFYLDATSENFEEFYRTIVDPIWLEQSPDRNAVALRQARQAAKKPPCWRIMHRVTYISRVLQPIPTDTTPPLEKVMRAQHIDSNYELIRKLEPYVRDATTSVSRLAEATRDALDRHLPELSPHAPEIAEYLALYYGVDR</sequence>
<name>A0ABV5D0I4_9ACTN</name>
<dbReference type="Proteomes" id="UP001582793">
    <property type="component" value="Unassembled WGS sequence"/>
</dbReference>
<evidence type="ECO:0000256" key="1">
    <source>
        <dbReference type="ARBA" id="ARBA00022729"/>
    </source>
</evidence>
<comment type="caution">
    <text evidence="4">The sequence shown here is derived from an EMBL/GenBank/DDBJ whole genome shotgun (WGS) entry which is preliminary data.</text>
</comment>